<feature type="compositionally biased region" description="Basic and acidic residues" evidence="1">
    <location>
        <begin position="86"/>
        <end position="105"/>
    </location>
</feature>
<dbReference type="AlphaFoldDB" id="A0A226NNT8"/>
<feature type="region of interest" description="Disordered" evidence="1">
    <location>
        <begin position="69"/>
        <end position="121"/>
    </location>
</feature>
<sequence length="121" mass="14049">WILFCIIQQKFSSHMLSKFIFGLEIIVTNVTWAASTISTGQSLFINIFKTRPFSSNLEKRSVLEKKTIPENLPTPAGKYKLKHRQHEADMKEEYKQNSERNAENKRNHRQCPEASVKVLAK</sequence>
<dbReference type="STRING" id="9009.A0A226NNT8"/>
<comment type="caution">
    <text evidence="2">The sequence shown here is derived from an EMBL/GenBank/DDBJ whole genome shotgun (WGS) entry which is preliminary data.</text>
</comment>
<feature type="non-terminal residue" evidence="2">
    <location>
        <position position="1"/>
    </location>
</feature>
<dbReference type="OrthoDB" id="6280085at2759"/>
<reference evidence="2 3" key="1">
    <citation type="submission" date="2016-07" db="EMBL/GenBank/DDBJ databases">
        <title>Disparate Historic Effective Population Sizes Predicted by Modern Levels of Genome Diversity for the Scaled Quail (Callipepla squamata) and the Northern Bobwhite (Colinus virginianus): Inferences from First and Second Generation Draft Genome Assemblies for Sympatric New World Quail.</title>
        <authorList>
            <person name="Oldeschulte D.L."/>
            <person name="Halley Y.A."/>
            <person name="Bhattarai E.K."/>
            <person name="Brashear W.A."/>
            <person name="Hill J."/>
            <person name="Metz R.P."/>
            <person name="Johnson C.D."/>
            <person name="Rollins D."/>
            <person name="Peterson M.J."/>
            <person name="Bickhart D.M."/>
            <person name="Decker J.E."/>
            <person name="Seabury C.M."/>
        </authorList>
    </citation>
    <scope>NUCLEOTIDE SEQUENCE [LARGE SCALE GENOMIC DNA]</scope>
    <source>
        <strain evidence="2 3">Texas</strain>
        <tissue evidence="2">Leg muscle</tissue>
    </source>
</reference>
<gene>
    <name evidence="2" type="ORF">ASZ78_012865</name>
</gene>
<evidence type="ECO:0000313" key="2">
    <source>
        <dbReference type="EMBL" id="OXB69037.1"/>
    </source>
</evidence>
<dbReference type="Proteomes" id="UP000198323">
    <property type="component" value="Unassembled WGS sequence"/>
</dbReference>
<proteinExistence type="predicted"/>
<evidence type="ECO:0000256" key="1">
    <source>
        <dbReference type="SAM" id="MobiDB-lite"/>
    </source>
</evidence>
<name>A0A226NNT8_CALSU</name>
<accession>A0A226NNT8</accession>
<organism evidence="2 3">
    <name type="scientific">Callipepla squamata</name>
    <name type="common">Scaled quail</name>
    <dbReference type="NCBI Taxonomy" id="9009"/>
    <lineage>
        <taxon>Eukaryota</taxon>
        <taxon>Metazoa</taxon>
        <taxon>Chordata</taxon>
        <taxon>Craniata</taxon>
        <taxon>Vertebrata</taxon>
        <taxon>Euteleostomi</taxon>
        <taxon>Archelosauria</taxon>
        <taxon>Archosauria</taxon>
        <taxon>Dinosauria</taxon>
        <taxon>Saurischia</taxon>
        <taxon>Theropoda</taxon>
        <taxon>Coelurosauria</taxon>
        <taxon>Aves</taxon>
        <taxon>Neognathae</taxon>
        <taxon>Galloanserae</taxon>
        <taxon>Galliformes</taxon>
        <taxon>Odontophoridae</taxon>
        <taxon>Callipepla</taxon>
    </lineage>
</organism>
<protein>
    <submittedName>
        <fullName evidence="2">Uncharacterized protein</fullName>
    </submittedName>
</protein>
<evidence type="ECO:0000313" key="3">
    <source>
        <dbReference type="Proteomes" id="UP000198323"/>
    </source>
</evidence>
<keyword evidence="3" id="KW-1185">Reference proteome</keyword>
<dbReference type="EMBL" id="MCFN01000005">
    <property type="protein sequence ID" value="OXB69037.1"/>
    <property type="molecule type" value="Genomic_DNA"/>
</dbReference>